<dbReference type="PROSITE" id="PS50893">
    <property type="entry name" value="ABC_TRANSPORTER_2"/>
    <property type="match status" value="1"/>
</dbReference>
<evidence type="ECO:0000256" key="1">
    <source>
        <dbReference type="ARBA" id="ARBA00005417"/>
    </source>
</evidence>
<evidence type="ECO:0000256" key="4">
    <source>
        <dbReference type="ARBA" id="ARBA00022741"/>
    </source>
</evidence>
<keyword evidence="8" id="KW-1185">Reference proteome</keyword>
<dbReference type="CDD" id="cd03220">
    <property type="entry name" value="ABC_KpsT_Wzt"/>
    <property type="match status" value="1"/>
</dbReference>
<dbReference type="CDD" id="cd10147">
    <property type="entry name" value="Wzt_C-like"/>
    <property type="match status" value="1"/>
</dbReference>
<dbReference type="InterPro" id="IPR029439">
    <property type="entry name" value="Wzt_C"/>
</dbReference>
<accession>A0A934TNL8</accession>
<dbReference type="RefSeq" id="WP_201165980.1">
    <property type="nucleotide sequence ID" value="NZ_JAEPWM010000001.1"/>
</dbReference>
<dbReference type="Gene3D" id="3.40.50.300">
    <property type="entry name" value="P-loop containing nucleotide triphosphate hydrolases"/>
    <property type="match status" value="1"/>
</dbReference>
<keyword evidence="2" id="KW-0813">Transport</keyword>
<dbReference type="PANTHER" id="PTHR46743:SF2">
    <property type="entry name" value="TEICHOIC ACIDS EXPORT ATP-BINDING PROTEIN TAGH"/>
    <property type="match status" value="1"/>
</dbReference>
<comment type="caution">
    <text evidence="7">The sequence shown here is derived from an EMBL/GenBank/DDBJ whole genome shotgun (WGS) entry which is preliminary data.</text>
</comment>
<dbReference type="GO" id="GO:0016887">
    <property type="term" value="F:ATP hydrolysis activity"/>
    <property type="evidence" value="ECO:0007669"/>
    <property type="project" value="InterPro"/>
</dbReference>
<evidence type="ECO:0000259" key="6">
    <source>
        <dbReference type="PROSITE" id="PS50893"/>
    </source>
</evidence>
<dbReference type="InterPro" id="IPR003593">
    <property type="entry name" value="AAA+_ATPase"/>
</dbReference>
<dbReference type="GO" id="GO:0016020">
    <property type="term" value="C:membrane"/>
    <property type="evidence" value="ECO:0007669"/>
    <property type="project" value="InterPro"/>
</dbReference>
<keyword evidence="4" id="KW-0547">Nucleotide-binding</keyword>
<dbReference type="SMART" id="SM00382">
    <property type="entry name" value="AAA"/>
    <property type="match status" value="1"/>
</dbReference>
<proteinExistence type="inferred from homology"/>
<reference evidence="7" key="1">
    <citation type="journal article" date="2012" name="J. Microbiol. Biotechnol.">
        <title>Ramlibacter ginsenosidimutans sp. nov., with ginsenoside-converting activity.</title>
        <authorList>
            <person name="Wang L."/>
            <person name="An D.S."/>
            <person name="Kim S.G."/>
            <person name="Jin F.X."/>
            <person name="Kim S.C."/>
            <person name="Lee S.T."/>
            <person name="Im W.T."/>
        </authorList>
    </citation>
    <scope>NUCLEOTIDE SEQUENCE</scope>
    <source>
        <strain evidence="7">KACC 17527</strain>
    </source>
</reference>
<dbReference type="PANTHER" id="PTHR46743">
    <property type="entry name" value="TEICHOIC ACIDS EXPORT ATP-BINDING PROTEIN TAGH"/>
    <property type="match status" value="1"/>
</dbReference>
<evidence type="ECO:0000256" key="2">
    <source>
        <dbReference type="ARBA" id="ARBA00022448"/>
    </source>
</evidence>
<evidence type="ECO:0000313" key="8">
    <source>
        <dbReference type="Proteomes" id="UP000630528"/>
    </source>
</evidence>
<dbReference type="InterPro" id="IPR017871">
    <property type="entry name" value="ABC_transporter-like_CS"/>
</dbReference>
<dbReference type="InterPro" id="IPR050683">
    <property type="entry name" value="Bact_Polysacc_Export_ATP-bd"/>
</dbReference>
<dbReference type="Pfam" id="PF00005">
    <property type="entry name" value="ABC_tran"/>
    <property type="match status" value="1"/>
</dbReference>
<dbReference type="EMBL" id="JAEPWM010000001">
    <property type="protein sequence ID" value="MBK6004587.1"/>
    <property type="molecule type" value="Genomic_DNA"/>
</dbReference>
<dbReference type="InterPro" id="IPR003439">
    <property type="entry name" value="ABC_transporter-like_ATP-bd"/>
</dbReference>
<gene>
    <name evidence="7" type="ORF">JJB11_00665</name>
</gene>
<evidence type="ECO:0000256" key="5">
    <source>
        <dbReference type="ARBA" id="ARBA00022840"/>
    </source>
</evidence>
<dbReference type="SUPFAM" id="SSF52540">
    <property type="entry name" value="P-loop containing nucleoside triphosphate hydrolases"/>
    <property type="match status" value="1"/>
</dbReference>
<reference evidence="7" key="2">
    <citation type="submission" date="2021-01" db="EMBL/GenBank/DDBJ databases">
        <authorList>
            <person name="Kang M."/>
        </authorList>
    </citation>
    <scope>NUCLEOTIDE SEQUENCE</scope>
    <source>
        <strain evidence="7">KACC 17527</strain>
    </source>
</reference>
<dbReference type="Pfam" id="PF14524">
    <property type="entry name" value="Wzt_C"/>
    <property type="match status" value="1"/>
</dbReference>
<dbReference type="GO" id="GO:0140359">
    <property type="term" value="F:ABC-type transporter activity"/>
    <property type="evidence" value="ECO:0007669"/>
    <property type="project" value="InterPro"/>
</dbReference>
<keyword evidence="3" id="KW-1003">Cell membrane</keyword>
<dbReference type="Gene3D" id="2.70.50.60">
    <property type="entry name" value="abc- transporter (atp binding component) like domain"/>
    <property type="match status" value="1"/>
</dbReference>
<dbReference type="Proteomes" id="UP000630528">
    <property type="component" value="Unassembled WGS sequence"/>
</dbReference>
<organism evidence="7 8">
    <name type="scientific">Ramlibacter ginsenosidimutans</name>
    <dbReference type="NCBI Taxonomy" id="502333"/>
    <lineage>
        <taxon>Bacteria</taxon>
        <taxon>Pseudomonadati</taxon>
        <taxon>Pseudomonadota</taxon>
        <taxon>Betaproteobacteria</taxon>
        <taxon>Burkholderiales</taxon>
        <taxon>Comamonadaceae</taxon>
        <taxon>Ramlibacter</taxon>
    </lineage>
</organism>
<evidence type="ECO:0000313" key="7">
    <source>
        <dbReference type="EMBL" id="MBK6004587.1"/>
    </source>
</evidence>
<protein>
    <submittedName>
        <fullName evidence="7">ABC transporter ATP-binding protein</fullName>
    </submittedName>
</protein>
<evidence type="ECO:0000256" key="3">
    <source>
        <dbReference type="ARBA" id="ARBA00022475"/>
    </source>
</evidence>
<keyword evidence="3" id="KW-0472">Membrane</keyword>
<feature type="domain" description="ABC transporter" evidence="6">
    <location>
        <begin position="24"/>
        <end position="250"/>
    </location>
</feature>
<dbReference type="AlphaFoldDB" id="A0A934TNL8"/>
<dbReference type="PROSITE" id="PS00211">
    <property type="entry name" value="ABC_TRANSPORTER_1"/>
    <property type="match status" value="1"/>
</dbReference>
<keyword evidence="5 7" id="KW-0067">ATP-binding</keyword>
<dbReference type="GO" id="GO:0005524">
    <property type="term" value="F:ATP binding"/>
    <property type="evidence" value="ECO:0007669"/>
    <property type="project" value="UniProtKB-KW"/>
</dbReference>
<dbReference type="InterPro" id="IPR015860">
    <property type="entry name" value="ABC_transpr_TagH-like"/>
</dbReference>
<sequence length="452" mass="49316">MSSDAIIEVAHVSKLYHIYDSPKQRLSQLFARGGRKHYREFAAIRDLSFRVERGQTVGVIGRNGAGKSTLLQMICGTLTPTDGEINVRGRVAALLELGAGFNPEFTGRENVYIASALYGLSRQQVDARFDRIVAFADIGAFIDQPVKTYSSGMFVRLAFAVIAHVDAEILVIDEALAVGDVFFQQKCMRFLRQFQANGGTMLFVSHDTSAIVNLCRTALWLKKPSTSEYVMGDSDEVCKAYLRDFYAQQVQEEPRAGDAAPDLAAPAPAQPGAVSFTPDTLQPSVVQISGFNAGGESFGRGGGRFVDACFVNARGQRIDTARAGEPVAVRLQVRIDQQVVYPAFGITIKDRLGQFIISESTDQAFRSSRVVFAAGDLVTVEFAFRMPELLQGHYMVDIAFAEGQGHDHVQHHWIHDAIALSSLNGRLVQGICGLPELSLRLARTPVGAELPA</sequence>
<dbReference type="InterPro" id="IPR027417">
    <property type="entry name" value="P-loop_NTPase"/>
</dbReference>
<name>A0A934TNL8_9BURK</name>
<comment type="similarity">
    <text evidence="1">Belongs to the ABC transporter superfamily.</text>
</comment>